<accession>A0A8T0FX31</accession>
<dbReference type="AlphaFoldDB" id="A0A8T0FX31"/>
<dbReference type="EMBL" id="JABXBU010000002">
    <property type="protein sequence ID" value="KAF8794805.1"/>
    <property type="molecule type" value="Genomic_DNA"/>
</dbReference>
<comment type="caution">
    <text evidence="2">The sequence shown here is derived from an EMBL/GenBank/DDBJ whole genome shotgun (WGS) entry which is preliminary data.</text>
</comment>
<organism evidence="2 3">
    <name type="scientific">Argiope bruennichi</name>
    <name type="common">Wasp spider</name>
    <name type="synonym">Aranea bruennichi</name>
    <dbReference type="NCBI Taxonomy" id="94029"/>
    <lineage>
        <taxon>Eukaryota</taxon>
        <taxon>Metazoa</taxon>
        <taxon>Ecdysozoa</taxon>
        <taxon>Arthropoda</taxon>
        <taxon>Chelicerata</taxon>
        <taxon>Arachnida</taxon>
        <taxon>Araneae</taxon>
        <taxon>Araneomorphae</taxon>
        <taxon>Entelegynae</taxon>
        <taxon>Araneoidea</taxon>
        <taxon>Araneidae</taxon>
        <taxon>Argiope</taxon>
    </lineage>
</organism>
<proteinExistence type="predicted"/>
<feature type="compositionally biased region" description="Polar residues" evidence="1">
    <location>
        <begin position="76"/>
        <end position="88"/>
    </location>
</feature>
<evidence type="ECO:0000313" key="3">
    <source>
        <dbReference type="Proteomes" id="UP000807504"/>
    </source>
</evidence>
<reference evidence="2" key="1">
    <citation type="journal article" date="2020" name="bioRxiv">
        <title>Chromosome-level reference genome of the European wasp spider Argiope bruennichi: a resource for studies on range expansion and evolutionary adaptation.</title>
        <authorList>
            <person name="Sheffer M.M."/>
            <person name="Hoppe A."/>
            <person name="Krehenwinkel H."/>
            <person name="Uhl G."/>
            <person name="Kuss A.W."/>
            <person name="Jensen L."/>
            <person name="Jensen C."/>
            <person name="Gillespie R.G."/>
            <person name="Hoff K.J."/>
            <person name="Prost S."/>
        </authorList>
    </citation>
    <scope>NUCLEOTIDE SEQUENCE</scope>
</reference>
<sequence length="88" mass="9899">MKLSVTTFRAGAHRLTTLWQANQARPPNGASRLNIPSDNEDTDDDDDVECSIRRRVNSLDSFDIGDKKENEPRTPRSITTLGLSQNRD</sequence>
<reference evidence="2" key="2">
    <citation type="submission" date="2020-06" db="EMBL/GenBank/DDBJ databases">
        <authorList>
            <person name="Sheffer M."/>
        </authorList>
    </citation>
    <scope>NUCLEOTIDE SEQUENCE</scope>
</reference>
<feature type="region of interest" description="Disordered" evidence="1">
    <location>
        <begin position="18"/>
        <end position="88"/>
    </location>
</feature>
<name>A0A8T0FX31_ARGBR</name>
<feature type="compositionally biased region" description="Acidic residues" evidence="1">
    <location>
        <begin position="38"/>
        <end position="49"/>
    </location>
</feature>
<evidence type="ECO:0000313" key="2">
    <source>
        <dbReference type="EMBL" id="KAF8794805.1"/>
    </source>
</evidence>
<keyword evidence="3" id="KW-1185">Reference proteome</keyword>
<feature type="compositionally biased region" description="Basic and acidic residues" evidence="1">
    <location>
        <begin position="64"/>
        <end position="74"/>
    </location>
</feature>
<evidence type="ECO:0000256" key="1">
    <source>
        <dbReference type="SAM" id="MobiDB-lite"/>
    </source>
</evidence>
<protein>
    <submittedName>
        <fullName evidence="2">Uncharacterized protein</fullName>
    </submittedName>
</protein>
<dbReference type="Proteomes" id="UP000807504">
    <property type="component" value="Unassembled WGS sequence"/>
</dbReference>
<gene>
    <name evidence="2" type="ORF">HNY73_002735</name>
</gene>